<dbReference type="GO" id="GO:0016779">
    <property type="term" value="F:nucleotidyltransferase activity"/>
    <property type="evidence" value="ECO:0007669"/>
    <property type="project" value="TreeGrafter"/>
</dbReference>
<evidence type="ECO:0000259" key="6">
    <source>
        <dbReference type="PROSITE" id="PS50206"/>
    </source>
</evidence>
<dbReference type="GO" id="GO:0005737">
    <property type="term" value="C:cytoplasm"/>
    <property type="evidence" value="ECO:0007669"/>
    <property type="project" value="TreeGrafter"/>
</dbReference>
<dbReference type="SUPFAM" id="SSF69572">
    <property type="entry name" value="Activating enzymes of the ubiquitin-like proteins"/>
    <property type="match status" value="1"/>
</dbReference>
<evidence type="ECO:0000313" key="8">
    <source>
        <dbReference type="Proteomes" id="UP001159042"/>
    </source>
</evidence>
<dbReference type="Gene3D" id="3.40.250.10">
    <property type="entry name" value="Rhodanese-like domain"/>
    <property type="match status" value="1"/>
</dbReference>
<dbReference type="InterPro" id="IPR000594">
    <property type="entry name" value="ThiF_NAD_FAD-bd"/>
</dbReference>
<sequence length="521" mass="57526">MADTDVDQLKSEIKRLKDELHRKETLLQEKLPKTHQLSIYNDHLTTKELVLYSRQMLIRDIELEGQLKLKRSKVLIVGAGGLGCPASMYLARAGIGEITIMDYDEVELSNLHRQILYRQSDIGSAKAVAASESLESSNSHIKVIPLRLHANSQTLQDLLTEHKYDVVLDGSDNVATRYLLNDACVINNIPLVSGSALQMEGQLTVYHYKDGPCYRCLFPVPPPPETVTNCGDGGVLGPVVGVVGVLQALETIKICLGLSGVLTSRLLLIDGLSAGFRTVKLRGRNSGCAVCGDAPTVTSLIDYEQFCGARGHDKVENIEILQTDEQVHVKDIVKLEKNTIILDVRPSVEYEMCKLPNTVNLPYTRIQDGECVVEEIKKLFEENGTGGCTFCVGEEMIPRELLLILKRILKTLVSSFTTLKEVFMLTPGRLMQVFQCIKGKLAILDANTGVIGRSVHLRQIRYLHEIQPLVVARGAHHLPVDVRMRAGHGEELVDQVRGLVDEVPSYESTQVVTHDSAAGHA</sequence>
<dbReference type="GO" id="GO:0032447">
    <property type="term" value="P:protein urmylation"/>
    <property type="evidence" value="ECO:0007669"/>
    <property type="project" value="TreeGrafter"/>
</dbReference>
<name>A0AAV8W6E1_9CUCU</name>
<dbReference type="InterPro" id="IPR001763">
    <property type="entry name" value="Rhodanese-like_dom"/>
</dbReference>
<dbReference type="PANTHER" id="PTHR10953:SF102">
    <property type="entry name" value="ADENYLYLTRANSFERASE AND SULFURTRANSFERASE MOCS3"/>
    <property type="match status" value="1"/>
</dbReference>
<dbReference type="FunFam" id="3.40.50.720:FF:000033">
    <property type="entry name" value="Adenylyltransferase and sulfurtransferase MOCS3"/>
    <property type="match status" value="1"/>
</dbReference>
<dbReference type="NCBIfam" id="NF004281">
    <property type="entry name" value="PRK05690.1"/>
    <property type="match status" value="1"/>
</dbReference>
<evidence type="ECO:0000313" key="7">
    <source>
        <dbReference type="EMBL" id="KAJ8922018.1"/>
    </source>
</evidence>
<dbReference type="InterPro" id="IPR045886">
    <property type="entry name" value="ThiF/MoeB/HesA"/>
</dbReference>
<dbReference type="AlphaFoldDB" id="A0AAV8W6E1"/>
<keyword evidence="3" id="KW-0067">ATP-binding</keyword>
<keyword evidence="2" id="KW-0547">Nucleotide-binding</keyword>
<dbReference type="GO" id="GO:0004792">
    <property type="term" value="F:thiosulfate-cyanide sulfurtransferase activity"/>
    <property type="evidence" value="ECO:0007669"/>
    <property type="project" value="TreeGrafter"/>
</dbReference>
<feature type="domain" description="Rhodanese" evidence="6">
    <location>
        <begin position="335"/>
        <end position="384"/>
    </location>
</feature>
<dbReference type="InterPro" id="IPR035985">
    <property type="entry name" value="Ubiquitin-activating_enz"/>
</dbReference>
<accession>A0AAV8W6E1</accession>
<comment type="caution">
    <text evidence="7">The sequence shown here is derived from an EMBL/GenBank/DDBJ whole genome shotgun (WGS) entry which is preliminary data.</text>
</comment>
<dbReference type="GO" id="GO:0042292">
    <property type="term" value="F:URM1 activating enzyme activity"/>
    <property type="evidence" value="ECO:0007669"/>
    <property type="project" value="TreeGrafter"/>
</dbReference>
<evidence type="ECO:0000256" key="3">
    <source>
        <dbReference type="ARBA" id="ARBA00022840"/>
    </source>
</evidence>
<dbReference type="InterPro" id="IPR036873">
    <property type="entry name" value="Rhodanese-like_dom_sf"/>
</dbReference>
<proteinExistence type="predicted"/>
<evidence type="ECO:0000256" key="2">
    <source>
        <dbReference type="ARBA" id="ARBA00022741"/>
    </source>
</evidence>
<dbReference type="PROSITE" id="PS50206">
    <property type="entry name" value="RHODANESE_3"/>
    <property type="match status" value="1"/>
</dbReference>
<dbReference type="Pfam" id="PF00899">
    <property type="entry name" value="ThiF"/>
    <property type="match status" value="1"/>
</dbReference>
<evidence type="ECO:0000256" key="1">
    <source>
        <dbReference type="ARBA" id="ARBA00022679"/>
    </source>
</evidence>
<evidence type="ECO:0000256" key="4">
    <source>
        <dbReference type="ARBA" id="ARBA00023150"/>
    </source>
</evidence>
<gene>
    <name evidence="7" type="ORF">NQ315_008657</name>
</gene>
<dbReference type="EMBL" id="JANEYG010000008">
    <property type="protein sequence ID" value="KAJ8922018.1"/>
    <property type="molecule type" value="Genomic_DNA"/>
</dbReference>
<dbReference type="Proteomes" id="UP001159042">
    <property type="component" value="Unassembled WGS sequence"/>
</dbReference>
<reference evidence="7 8" key="1">
    <citation type="journal article" date="2023" name="Insect Mol. Biol.">
        <title>Genome sequencing provides insights into the evolution of gene families encoding plant cell wall-degrading enzymes in longhorned beetles.</title>
        <authorList>
            <person name="Shin N.R."/>
            <person name="Okamura Y."/>
            <person name="Kirsch R."/>
            <person name="Pauchet Y."/>
        </authorList>
    </citation>
    <scope>NUCLEOTIDE SEQUENCE [LARGE SCALE GENOMIC DNA]</scope>
    <source>
        <strain evidence="7">EAD_L_NR</strain>
    </source>
</reference>
<keyword evidence="8" id="KW-1185">Reference proteome</keyword>
<organism evidence="7 8">
    <name type="scientific">Exocentrus adspersus</name>
    <dbReference type="NCBI Taxonomy" id="1586481"/>
    <lineage>
        <taxon>Eukaryota</taxon>
        <taxon>Metazoa</taxon>
        <taxon>Ecdysozoa</taxon>
        <taxon>Arthropoda</taxon>
        <taxon>Hexapoda</taxon>
        <taxon>Insecta</taxon>
        <taxon>Pterygota</taxon>
        <taxon>Neoptera</taxon>
        <taxon>Endopterygota</taxon>
        <taxon>Coleoptera</taxon>
        <taxon>Polyphaga</taxon>
        <taxon>Cucujiformia</taxon>
        <taxon>Chrysomeloidea</taxon>
        <taxon>Cerambycidae</taxon>
        <taxon>Lamiinae</taxon>
        <taxon>Acanthocinini</taxon>
        <taxon>Exocentrus</taxon>
    </lineage>
</organism>
<keyword evidence="4" id="KW-0501">Molybdenum cofactor biosynthesis</keyword>
<dbReference type="GO" id="GO:0006777">
    <property type="term" value="P:Mo-molybdopterin cofactor biosynthetic process"/>
    <property type="evidence" value="ECO:0007669"/>
    <property type="project" value="UniProtKB-KW"/>
</dbReference>
<evidence type="ECO:0000256" key="5">
    <source>
        <dbReference type="ARBA" id="ARBA00030971"/>
    </source>
</evidence>
<dbReference type="PANTHER" id="PTHR10953">
    <property type="entry name" value="UBIQUITIN-ACTIVATING ENZYME E1"/>
    <property type="match status" value="1"/>
</dbReference>
<dbReference type="CDD" id="cd00757">
    <property type="entry name" value="ThiF_MoeB_HesA_family"/>
    <property type="match status" value="1"/>
</dbReference>
<dbReference type="GO" id="GO:0005524">
    <property type="term" value="F:ATP binding"/>
    <property type="evidence" value="ECO:0007669"/>
    <property type="project" value="UniProtKB-KW"/>
</dbReference>
<dbReference type="Gene3D" id="3.40.50.720">
    <property type="entry name" value="NAD(P)-binding Rossmann-like Domain"/>
    <property type="match status" value="1"/>
</dbReference>
<protein>
    <recommendedName>
        <fullName evidence="5">Ubiquitin activating enzyme 4</fullName>
    </recommendedName>
</protein>
<dbReference type="GO" id="GO:0002143">
    <property type="term" value="P:tRNA wobble position uridine thiolation"/>
    <property type="evidence" value="ECO:0007669"/>
    <property type="project" value="TreeGrafter"/>
</dbReference>
<keyword evidence="1" id="KW-0808">Transferase</keyword>